<proteinExistence type="inferred from homology"/>
<gene>
    <name evidence="9" type="ORF">BLNAU_8133</name>
</gene>
<keyword evidence="6 7" id="KW-0067">ATP-binding</keyword>
<reference evidence="9 10" key="1">
    <citation type="journal article" date="2022" name="bioRxiv">
        <title>Genomics of Preaxostyla Flagellates Illuminates Evolutionary Transitions and the Path Towards Mitochondrial Loss.</title>
        <authorList>
            <person name="Novak L.V.F."/>
            <person name="Treitli S.C."/>
            <person name="Pyrih J."/>
            <person name="Halakuc P."/>
            <person name="Pipaliya S.V."/>
            <person name="Vacek V."/>
            <person name="Brzon O."/>
            <person name="Soukal P."/>
            <person name="Eme L."/>
            <person name="Dacks J.B."/>
            <person name="Karnkowska A."/>
            <person name="Elias M."/>
            <person name="Hampl V."/>
        </authorList>
    </citation>
    <scope>NUCLEOTIDE SEQUENCE [LARGE SCALE GENOMIC DNA]</scope>
    <source>
        <strain evidence="9">NAU3</strain>
        <tissue evidence="9">Gut</tissue>
    </source>
</reference>
<keyword evidence="3" id="KW-0808">Transferase</keyword>
<dbReference type="PROSITE" id="PS50011">
    <property type="entry name" value="PROTEIN_KINASE_DOM"/>
    <property type="match status" value="1"/>
</dbReference>
<evidence type="ECO:0000256" key="4">
    <source>
        <dbReference type="ARBA" id="ARBA00022741"/>
    </source>
</evidence>
<sequence>MEPISPFENENYFESTGTRCRYVRVPRVNSVIGKGAFGCVFLVQRESGTPGHSTDQRFALKRLHESQTKDMSSREIEALSTIHSPFVCGFVDAQIAGKPFIVMDYIPSMSLKHTITSLMEDRTHANRGNSTKGYLHERVIWKILADCLLGLYVMHKQEILHRDIKPSNIIDYVDENGDHIPCICDLGFARHRDNARMTLGIGTPGYRAPELFADQPYDTRVDVFALGVTILELLTTVNYLALKNDKTGLPPFLRVSEKKLQVISDQQPTALVPCSNDLLEVISMMLSTPERPRVSDLLATPPITGYAVFSLRWYLERTMTFNDSETVLRRQQCEEILGLLQKHELFGRIPEDRVSRRGSHALLHLDKRVMPPVDNEGGVY</sequence>
<dbReference type="Proteomes" id="UP001281761">
    <property type="component" value="Unassembled WGS sequence"/>
</dbReference>
<dbReference type="InterPro" id="IPR000719">
    <property type="entry name" value="Prot_kinase_dom"/>
</dbReference>
<dbReference type="InterPro" id="IPR017441">
    <property type="entry name" value="Protein_kinase_ATP_BS"/>
</dbReference>
<comment type="similarity">
    <text evidence="1">Belongs to the protein kinase superfamily. NEK Ser/Thr protein kinase family. NIMA subfamily.</text>
</comment>
<accession>A0ABQ9XZF1</accession>
<evidence type="ECO:0000256" key="5">
    <source>
        <dbReference type="ARBA" id="ARBA00022777"/>
    </source>
</evidence>
<dbReference type="PANTHER" id="PTHR43671">
    <property type="entry name" value="SERINE/THREONINE-PROTEIN KINASE NEK"/>
    <property type="match status" value="1"/>
</dbReference>
<evidence type="ECO:0000256" key="2">
    <source>
        <dbReference type="ARBA" id="ARBA00012513"/>
    </source>
</evidence>
<evidence type="ECO:0000256" key="1">
    <source>
        <dbReference type="ARBA" id="ARBA00010886"/>
    </source>
</evidence>
<protein>
    <recommendedName>
        <fullName evidence="2">non-specific serine/threonine protein kinase</fullName>
        <ecNumber evidence="2">2.7.11.1</ecNumber>
    </recommendedName>
</protein>
<comment type="caution">
    <text evidence="9">The sequence shown here is derived from an EMBL/GenBank/DDBJ whole genome shotgun (WGS) entry which is preliminary data.</text>
</comment>
<evidence type="ECO:0000256" key="7">
    <source>
        <dbReference type="PROSITE-ProRule" id="PRU10141"/>
    </source>
</evidence>
<feature type="domain" description="Protein kinase" evidence="8">
    <location>
        <begin position="26"/>
        <end position="309"/>
    </location>
</feature>
<evidence type="ECO:0000313" key="10">
    <source>
        <dbReference type="Proteomes" id="UP001281761"/>
    </source>
</evidence>
<dbReference type="SMART" id="SM00220">
    <property type="entry name" value="S_TKc"/>
    <property type="match status" value="1"/>
</dbReference>
<evidence type="ECO:0000256" key="3">
    <source>
        <dbReference type="ARBA" id="ARBA00022679"/>
    </source>
</evidence>
<dbReference type="EMBL" id="JARBJD010000051">
    <property type="protein sequence ID" value="KAK2956856.1"/>
    <property type="molecule type" value="Genomic_DNA"/>
</dbReference>
<dbReference type="EC" id="2.7.11.1" evidence="2"/>
<dbReference type="PANTHER" id="PTHR43671:SF13">
    <property type="entry name" value="SERINE_THREONINE-PROTEIN KINASE NEK2"/>
    <property type="match status" value="1"/>
</dbReference>
<evidence type="ECO:0000256" key="6">
    <source>
        <dbReference type="ARBA" id="ARBA00022840"/>
    </source>
</evidence>
<keyword evidence="10" id="KW-1185">Reference proteome</keyword>
<keyword evidence="4 7" id="KW-0547">Nucleotide-binding</keyword>
<dbReference type="SUPFAM" id="SSF56112">
    <property type="entry name" value="Protein kinase-like (PK-like)"/>
    <property type="match status" value="1"/>
</dbReference>
<feature type="binding site" evidence="7">
    <location>
        <position position="61"/>
    </location>
    <ligand>
        <name>ATP</name>
        <dbReference type="ChEBI" id="CHEBI:30616"/>
    </ligand>
</feature>
<dbReference type="Pfam" id="PF00069">
    <property type="entry name" value="Pkinase"/>
    <property type="match status" value="1"/>
</dbReference>
<organism evidence="9 10">
    <name type="scientific">Blattamonas nauphoetae</name>
    <dbReference type="NCBI Taxonomy" id="2049346"/>
    <lineage>
        <taxon>Eukaryota</taxon>
        <taxon>Metamonada</taxon>
        <taxon>Preaxostyla</taxon>
        <taxon>Oxymonadida</taxon>
        <taxon>Blattamonas</taxon>
    </lineage>
</organism>
<dbReference type="InterPro" id="IPR050660">
    <property type="entry name" value="NEK_Ser/Thr_kinase"/>
</dbReference>
<name>A0ABQ9XZF1_9EUKA</name>
<dbReference type="Gene3D" id="1.10.510.10">
    <property type="entry name" value="Transferase(Phosphotransferase) domain 1"/>
    <property type="match status" value="1"/>
</dbReference>
<evidence type="ECO:0000259" key="8">
    <source>
        <dbReference type="PROSITE" id="PS50011"/>
    </source>
</evidence>
<evidence type="ECO:0000313" key="9">
    <source>
        <dbReference type="EMBL" id="KAK2956856.1"/>
    </source>
</evidence>
<dbReference type="PROSITE" id="PS00107">
    <property type="entry name" value="PROTEIN_KINASE_ATP"/>
    <property type="match status" value="1"/>
</dbReference>
<dbReference type="InterPro" id="IPR011009">
    <property type="entry name" value="Kinase-like_dom_sf"/>
</dbReference>
<dbReference type="GO" id="GO:0016301">
    <property type="term" value="F:kinase activity"/>
    <property type="evidence" value="ECO:0007669"/>
    <property type="project" value="UniProtKB-KW"/>
</dbReference>
<keyword evidence="5 9" id="KW-0418">Kinase</keyword>